<dbReference type="InterPro" id="IPR022415">
    <property type="entry name" value="ATP-guanido_PTrfase_AS"/>
</dbReference>
<dbReference type="PROSITE" id="PS00112">
    <property type="entry name" value="PHOSPHAGEN_KINASE"/>
    <property type="match status" value="1"/>
</dbReference>
<keyword evidence="5" id="KW-0021">Allosteric enzyme</keyword>
<evidence type="ECO:0000256" key="5">
    <source>
        <dbReference type="HAMAP-Rule" id="MF_00602"/>
    </source>
</evidence>
<evidence type="ECO:0000256" key="4">
    <source>
        <dbReference type="ARBA" id="ARBA00022840"/>
    </source>
</evidence>
<dbReference type="HAMAP" id="MF_00602">
    <property type="entry name" value="Prot_Arg_kinase"/>
    <property type="match status" value="1"/>
</dbReference>
<feature type="binding site" evidence="5 6">
    <location>
        <begin position="197"/>
        <end position="202"/>
    </location>
    <ligand>
        <name>ATP</name>
        <dbReference type="ChEBI" id="CHEBI:30616"/>
    </ligand>
</feature>
<accession>A0A5D8QFS0</accession>
<dbReference type="AlphaFoldDB" id="A0A5D8QFS0"/>
<keyword evidence="1 5" id="KW-0808">Transferase</keyword>
<feature type="binding site" evidence="5 6">
    <location>
        <begin position="16"/>
        <end position="20"/>
    </location>
    <ligand>
        <name>ATP</name>
        <dbReference type="ChEBI" id="CHEBI:30616"/>
    </ligand>
</feature>
<keyword evidence="2 5" id="KW-0547">Nucleotide-binding</keyword>
<proteinExistence type="inferred from homology"/>
<dbReference type="GO" id="GO:1990424">
    <property type="term" value="F:protein arginine kinase activity"/>
    <property type="evidence" value="ECO:0007669"/>
    <property type="project" value="UniProtKB-EC"/>
</dbReference>
<evidence type="ECO:0000256" key="6">
    <source>
        <dbReference type="PROSITE-ProRule" id="PRU00843"/>
    </source>
</evidence>
<dbReference type="EMBL" id="VTPS01000004">
    <property type="protein sequence ID" value="TZE82686.1"/>
    <property type="molecule type" value="Genomic_DNA"/>
</dbReference>
<feature type="short sequence motif" description="RDXXRA motif of the pArg binding pocket involved in allosteric regulation" evidence="5">
    <location>
        <begin position="326"/>
        <end position="331"/>
    </location>
</feature>
<dbReference type="EC" id="2.7.14.1" evidence="5"/>
<dbReference type="GO" id="GO:0046314">
    <property type="term" value="P:phosphocreatine biosynthetic process"/>
    <property type="evidence" value="ECO:0007669"/>
    <property type="project" value="InterPro"/>
</dbReference>
<evidence type="ECO:0000313" key="10">
    <source>
        <dbReference type="Proteomes" id="UP000322976"/>
    </source>
</evidence>
<dbReference type="RefSeq" id="WP_149544601.1">
    <property type="nucleotide sequence ID" value="NZ_VTPS01000004.1"/>
</dbReference>
<sequence>MSWFDEKGPEGDVVLSSRIRLARNFEDLPFPDIISVEQSQVAIKRCKEALLDKGSSLSPQLQFLDLKAMDDTSRQALVEKHLISPDLARNYSKGGLILKNDNSVSIMINEEDHIRIQCFAAGLNPEAAWDIADKIDDLLEENESFAFDEELGYITACPTNVGTGLRVSVMMHLPALVKTGNINNVIENINKLGITVRGIYGEGTQALGDIFQISNQVTLGRSERDIIGNIRGLAMEILNAERSTIEALLKSSKLQIEDMVYRAFGLLSNARVLTSEETLRLLSDVRMGVNMGMIDVPITVLNKLLIMTRPANLQLMCGRRLEPYERDIKRAEYVKEILKTQSGGV</sequence>
<comment type="similarity">
    <text evidence="5 6 7">Belongs to the ATP:guanido phosphotransferase family.</text>
</comment>
<comment type="catalytic activity">
    <reaction evidence="5">
        <text>L-arginyl-[protein] + ATP = N(omega)-phospho-L-arginyl-[protein] + ADP + H(+)</text>
        <dbReference type="Rhea" id="RHEA:43384"/>
        <dbReference type="Rhea" id="RHEA-COMP:10532"/>
        <dbReference type="Rhea" id="RHEA-COMP:10533"/>
        <dbReference type="ChEBI" id="CHEBI:15378"/>
        <dbReference type="ChEBI" id="CHEBI:29965"/>
        <dbReference type="ChEBI" id="CHEBI:30616"/>
        <dbReference type="ChEBI" id="CHEBI:83226"/>
        <dbReference type="ChEBI" id="CHEBI:456216"/>
        <dbReference type="EC" id="2.7.14.1"/>
    </reaction>
</comment>
<evidence type="ECO:0000256" key="3">
    <source>
        <dbReference type="ARBA" id="ARBA00022777"/>
    </source>
</evidence>
<dbReference type="InterPro" id="IPR014746">
    <property type="entry name" value="Gln_synth/guanido_kin_cat_dom"/>
</dbReference>
<name>A0A5D8QFS0_9THEO</name>
<feature type="binding site" evidence="6">
    <location>
        <begin position="166"/>
        <end position="170"/>
    </location>
    <ligand>
        <name>ATP</name>
        <dbReference type="ChEBI" id="CHEBI:30616"/>
    </ligand>
</feature>
<keyword evidence="3 5" id="KW-0418">Kinase</keyword>
<reference evidence="9 10" key="1">
    <citation type="submission" date="2019-08" db="EMBL/GenBank/DDBJ databases">
        <title>Calorimonas adulescens gen. nov., sp. nov., an anaerobic thermophilic bacterium from Sakhalin hot spring.</title>
        <authorList>
            <person name="Khomyakova M.A."/>
            <person name="Merkel A.Y."/>
            <person name="Novikov A."/>
            <person name="Bonch-Osmolovskaya E.A."/>
            <person name="Slobodkin A.I."/>
        </authorList>
    </citation>
    <scope>NUCLEOTIDE SEQUENCE [LARGE SCALE GENOMIC DNA]</scope>
    <source>
        <strain evidence="9 10">A05MB</strain>
    </source>
</reference>
<evidence type="ECO:0000256" key="7">
    <source>
        <dbReference type="RuleBase" id="RU000505"/>
    </source>
</evidence>
<dbReference type="Proteomes" id="UP000322976">
    <property type="component" value="Unassembled WGS sequence"/>
</dbReference>
<gene>
    <name evidence="5" type="primary">mcsB</name>
    <name evidence="9" type="ORF">FWJ32_03540</name>
</gene>
<feature type="binding site" evidence="5 6">
    <location>
        <position position="81"/>
    </location>
    <ligand>
        <name>ATP</name>
        <dbReference type="ChEBI" id="CHEBI:30616"/>
    </ligand>
</feature>
<dbReference type="GO" id="GO:0005615">
    <property type="term" value="C:extracellular space"/>
    <property type="evidence" value="ECO:0007669"/>
    <property type="project" value="TreeGrafter"/>
</dbReference>
<dbReference type="PANTHER" id="PTHR11547">
    <property type="entry name" value="ARGININE OR CREATINE KINASE"/>
    <property type="match status" value="1"/>
</dbReference>
<dbReference type="InterPro" id="IPR000749">
    <property type="entry name" value="ATP-guanido_PTrfase"/>
</dbReference>
<evidence type="ECO:0000256" key="2">
    <source>
        <dbReference type="ARBA" id="ARBA00022741"/>
    </source>
</evidence>
<feature type="binding site" evidence="5 6">
    <location>
        <position position="115"/>
    </location>
    <ligand>
        <name>ATP</name>
        <dbReference type="ChEBI" id="CHEBI:30616"/>
    </ligand>
</feature>
<dbReference type="SUPFAM" id="SSF55931">
    <property type="entry name" value="Glutamine synthetase/guanido kinase"/>
    <property type="match status" value="1"/>
</dbReference>
<evidence type="ECO:0000313" key="9">
    <source>
        <dbReference type="EMBL" id="TZE82686.1"/>
    </source>
</evidence>
<dbReference type="Pfam" id="PF00217">
    <property type="entry name" value="ATP-gua_Ptrans"/>
    <property type="match status" value="1"/>
</dbReference>
<dbReference type="PROSITE" id="PS51510">
    <property type="entry name" value="PHOSPHAGEN_KINASE_C"/>
    <property type="match status" value="1"/>
</dbReference>
<comment type="activity regulation">
    <text evidence="5">Appears to be allosterically activated by the binding of pArg-containing polypeptides to the pArg-binding pocket localized in the C-terminal domain of McsB.</text>
</comment>
<evidence type="ECO:0000259" key="8">
    <source>
        <dbReference type="PROSITE" id="PS51510"/>
    </source>
</evidence>
<dbReference type="InterPro" id="IPR022414">
    <property type="entry name" value="ATP-guanido_PTrfase_cat"/>
</dbReference>
<protein>
    <recommendedName>
        <fullName evidence="5">Protein-arginine kinase</fullName>
        <ecNumber evidence="5">2.7.14.1</ecNumber>
    </recommendedName>
</protein>
<comment type="caution">
    <text evidence="9">The sequence shown here is derived from an EMBL/GenBank/DDBJ whole genome shotgun (WGS) entry which is preliminary data.</text>
</comment>
<dbReference type="CDD" id="cd07930">
    <property type="entry name" value="bacterial_phosphagen_kinase"/>
    <property type="match status" value="1"/>
</dbReference>
<dbReference type="Gene3D" id="3.30.590.10">
    <property type="entry name" value="Glutamine synthetase/guanido kinase, catalytic domain"/>
    <property type="match status" value="1"/>
</dbReference>
<keyword evidence="4 5" id="KW-0067">ATP-binding</keyword>
<comment type="caution">
    <text evidence="5">Lacks conserved residue(s) required for the propagation of feature annotation.</text>
</comment>
<organism evidence="9 10">
    <name type="scientific">Calorimonas adulescens</name>
    <dbReference type="NCBI Taxonomy" id="2606906"/>
    <lineage>
        <taxon>Bacteria</taxon>
        <taxon>Bacillati</taxon>
        <taxon>Bacillota</taxon>
        <taxon>Clostridia</taxon>
        <taxon>Thermoanaerobacterales</taxon>
        <taxon>Thermoanaerobacteraceae</taxon>
        <taxon>Calorimonas</taxon>
    </lineage>
</organism>
<evidence type="ECO:0000256" key="1">
    <source>
        <dbReference type="ARBA" id="ARBA00022679"/>
    </source>
</evidence>
<keyword evidence="10" id="KW-1185">Reference proteome</keyword>
<dbReference type="GO" id="GO:0005524">
    <property type="term" value="F:ATP binding"/>
    <property type="evidence" value="ECO:0007669"/>
    <property type="project" value="UniProtKB-UniRule"/>
</dbReference>
<dbReference type="PANTHER" id="PTHR11547:SF38">
    <property type="entry name" value="ARGININE KINASE 1-RELATED"/>
    <property type="match status" value="1"/>
</dbReference>
<feature type="domain" description="Phosphagen kinase C-terminal" evidence="8">
    <location>
        <begin position="13"/>
        <end position="244"/>
    </location>
</feature>
<dbReference type="NCBIfam" id="NF002194">
    <property type="entry name" value="PRK01059.1-4"/>
    <property type="match status" value="1"/>
</dbReference>
<dbReference type="GO" id="GO:0004111">
    <property type="term" value="F:creatine kinase activity"/>
    <property type="evidence" value="ECO:0007669"/>
    <property type="project" value="InterPro"/>
</dbReference>
<dbReference type="InterPro" id="IPR023660">
    <property type="entry name" value="Arg_Kinase"/>
</dbReference>
<comment type="function">
    <text evidence="5">Catalyzes the specific phosphorylation of arginine residues in proteins.</text>
</comment>